<name>A0A0R2CP84_9LACO</name>
<dbReference type="AlphaFoldDB" id="A0A0R2CP84"/>
<evidence type="ECO:0000313" key="5">
    <source>
        <dbReference type="Proteomes" id="UP000051256"/>
    </source>
</evidence>
<keyword evidence="1" id="KW-0677">Repeat</keyword>
<reference evidence="4 5" key="1">
    <citation type="journal article" date="2015" name="Genome Announc.">
        <title>Expanding the biotechnology potential of lactobacilli through comparative genomics of 213 strains and associated genera.</title>
        <authorList>
            <person name="Sun Z."/>
            <person name="Harris H.M."/>
            <person name="McCann A."/>
            <person name="Guo C."/>
            <person name="Argimon S."/>
            <person name="Zhang W."/>
            <person name="Yang X."/>
            <person name="Jeffery I.B."/>
            <person name="Cooney J.C."/>
            <person name="Kagawa T.F."/>
            <person name="Liu W."/>
            <person name="Song Y."/>
            <person name="Salvetti E."/>
            <person name="Wrobel A."/>
            <person name="Rasinkangas P."/>
            <person name="Parkhill J."/>
            <person name="Rea M.C."/>
            <person name="O'Sullivan O."/>
            <person name="Ritari J."/>
            <person name="Douillard F.P."/>
            <person name="Paul Ross R."/>
            <person name="Yang R."/>
            <person name="Briner A.E."/>
            <person name="Felis G.E."/>
            <person name="de Vos W.M."/>
            <person name="Barrangou R."/>
            <person name="Klaenhammer T.R."/>
            <person name="Caufield P.W."/>
            <person name="Cui Y."/>
            <person name="Zhang H."/>
            <person name="O'Toole P.W."/>
        </authorList>
    </citation>
    <scope>NUCLEOTIDE SEQUENCE [LARGE SCALE GENOMIC DNA]</scope>
    <source>
        <strain evidence="4 5">DSM 24302</strain>
    </source>
</reference>
<accession>A0A0R2CP84</accession>
<evidence type="ECO:0000256" key="2">
    <source>
        <dbReference type="SAM" id="MobiDB-lite"/>
    </source>
</evidence>
<dbReference type="STRING" id="1423802.FC56_GL000741"/>
<dbReference type="Proteomes" id="UP000051256">
    <property type="component" value="Unassembled WGS sequence"/>
</dbReference>
<sequence length="366" mass="41108">MVLIILAKDGINMSLLSWLSNRFKRKTPVSQPAPSTSHKSNLPKQEPEPLINPQDEIKPQPPKIKHQSIKNELKLKTTTITYFFVDEQNELIQAPDRIVGTVGQRVHYQLPTVADYYFAGVDELITTFPEEDAAVTISYVKMPGSPVQIYHLNYDTGQVMHPMQVITGTVGQAYQTTPLSFPGYRVIQSTGLTKGIFTSKTNQIVYFYRPQNWHTVQPVHQFIKLTAPTTVFSGIDGDPLPVSLPAQVILRVFTIITTNEDQGWLDLGGAEWIKASAHYEKITSPVTDEIISPNWQREQLVTTATVDIAPNTTVASYNRPNGQAVNNWTNNTAIEVTSKVVDEQQVVWYQLEDQSYLPAIFVNIPE</sequence>
<organism evidence="4 5">
    <name type="scientific">Lentilactobacillus senioris DSM 24302 = JCM 17472</name>
    <dbReference type="NCBI Taxonomy" id="1423802"/>
    <lineage>
        <taxon>Bacteria</taxon>
        <taxon>Bacillati</taxon>
        <taxon>Bacillota</taxon>
        <taxon>Bacilli</taxon>
        <taxon>Lactobacillales</taxon>
        <taxon>Lactobacillaceae</taxon>
        <taxon>Lentilactobacillus</taxon>
    </lineage>
</organism>
<dbReference type="PATRIC" id="fig|1423802.4.peg.752"/>
<protein>
    <recommendedName>
        <fullName evidence="3">MucBP domain-containing protein</fullName>
    </recommendedName>
</protein>
<feature type="domain" description="MucBP" evidence="3">
    <location>
        <begin position="146"/>
        <end position="209"/>
    </location>
</feature>
<gene>
    <name evidence="4" type="ORF">FC56_GL000741</name>
</gene>
<evidence type="ECO:0000256" key="1">
    <source>
        <dbReference type="ARBA" id="ARBA00022737"/>
    </source>
</evidence>
<evidence type="ECO:0000259" key="3">
    <source>
        <dbReference type="Pfam" id="PF06458"/>
    </source>
</evidence>
<feature type="compositionally biased region" description="Polar residues" evidence="2">
    <location>
        <begin position="28"/>
        <end position="43"/>
    </location>
</feature>
<dbReference type="InterPro" id="IPR009459">
    <property type="entry name" value="MucBP_dom"/>
</dbReference>
<feature type="region of interest" description="Disordered" evidence="2">
    <location>
        <begin position="26"/>
        <end position="65"/>
    </location>
</feature>
<keyword evidence="5" id="KW-1185">Reference proteome</keyword>
<proteinExistence type="predicted"/>
<dbReference type="EMBL" id="AYZR01000009">
    <property type="protein sequence ID" value="KRM93077.1"/>
    <property type="molecule type" value="Genomic_DNA"/>
</dbReference>
<dbReference type="Gene3D" id="3.10.20.320">
    <property type="entry name" value="Putative peptidoglycan bound protein (lpxtg motif)"/>
    <property type="match status" value="1"/>
</dbReference>
<dbReference type="Pfam" id="PF06458">
    <property type="entry name" value="MucBP"/>
    <property type="match status" value="2"/>
</dbReference>
<feature type="domain" description="MucBP" evidence="3">
    <location>
        <begin position="80"/>
        <end position="139"/>
    </location>
</feature>
<evidence type="ECO:0000313" key="4">
    <source>
        <dbReference type="EMBL" id="KRM93077.1"/>
    </source>
</evidence>
<comment type="caution">
    <text evidence="4">The sequence shown here is derived from an EMBL/GenBank/DDBJ whole genome shotgun (WGS) entry which is preliminary data.</text>
</comment>